<sequence length="191" mass="22149">EQVSINAGDSSNSLFKEASVLLEAFQFDTLDVYANFYDDERFDFLLKIIQSHKVDKLSIRIVATFRKRTANEFLLLLASHVRSIEVVQDLRPNMIGWGYEYSNLDWPELIVSMLSRKVDILCIHSPWLYGNAIVEELLRRVPASDNIVWFSTSSHQLANDASFCNGYLVQFKDHGLRIVHQPREIENRDRN</sequence>
<dbReference type="AlphaFoldDB" id="A0AAN5I914"/>
<dbReference type="EMBL" id="BTRK01000006">
    <property type="protein sequence ID" value="GMR57144.1"/>
    <property type="molecule type" value="Genomic_DNA"/>
</dbReference>
<evidence type="ECO:0000313" key="1">
    <source>
        <dbReference type="EMBL" id="GMR57144.1"/>
    </source>
</evidence>
<dbReference type="EMBL" id="BTRK01000006">
    <property type="protein sequence ID" value="GMR57147.1"/>
    <property type="molecule type" value="Genomic_DNA"/>
</dbReference>
<protein>
    <submittedName>
        <fullName evidence="2">Uncharacterized protein</fullName>
    </submittedName>
</protein>
<proteinExistence type="predicted"/>
<accession>A0AAN5I914</accession>
<dbReference type="Proteomes" id="UP001328107">
    <property type="component" value="Unassembled WGS sequence"/>
</dbReference>
<reference evidence="2" key="2">
    <citation type="submission" date="2023-06" db="EMBL/GenBank/DDBJ databases">
        <title>Genome assembly of Pristionchus species.</title>
        <authorList>
            <person name="Yoshida K."/>
            <person name="Sommer R.J."/>
        </authorList>
    </citation>
    <scope>NUCLEOTIDE SEQUENCE</scope>
    <source>
        <strain evidence="2 3">RS5460</strain>
    </source>
</reference>
<comment type="caution">
    <text evidence="2">The sequence shown here is derived from an EMBL/GenBank/DDBJ whole genome shotgun (WGS) entry which is preliminary data.</text>
</comment>
<organism evidence="2 3">
    <name type="scientific">Pristionchus mayeri</name>
    <dbReference type="NCBI Taxonomy" id="1317129"/>
    <lineage>
        <taxon>Eukaryota</taxon>
        <taxon>Metazoa</taxon>
        <taxon>Ecdysozoa</taxon>
        <taxon>Nematoda</taxon>
        <taxon>Chromadorea</taxon>
        <taxon>Rhabditida</taxon>
        <taxon>Rhabditina</taxon>
        <taxon>Diplogasteromorpha</taxon>
        <taxon>Diplogasteroidea</taxon>
        <taxon>Neodiplogasteridae</taxon>
        <taxon>Pristionchus</taxon>
    </lineage>
</organism>
<evidence type="ECO:0000313" key="2">
    <source>
        <dbReference type="EMBL" id="GMR57147.1"/>
    </source>
</evidence>
<evidence type="ECO:0000313" key="3">
    <source>
        <dbReference type="Proteomes" id="UP001328107"/>
    </source>
</evidence>
<name>A0AAN5I914_9BILA</name>
<feature type="non-terminal residue" evidence="2">
    <location>
        <position position="1"/>
    </location>
</feature>
<gene>
    <name evidence="1" type="ORF">PMAYCL1PPCAC_27339</name>
    <name evidence="2" type="ORF">PMAYCL1PPCAC_27342</name>
</gene>
<reference evidence="3" key="1">
    <citation type="submission" date="2022-10" db="EMBL/GenBank/DDBJ databases">
        <title>Genome assembly of Pristionchus species.</title>
        <authorList>
            <person name="Yoshida K."/>
            <person name="Sommer R.J."/>
        </authorList>
    </citation>
    <scope>NUCLEOTIDE SEQUENCE [LARGE SCALE GENOMIC DNA]</scope>
    <source>
        <strain evidence="3">RS5460</strain>
    </source>
</reference>
<keyword evidence="3" id="KW-1185">Reference proteome</keyword>